<sequence>MCGIVGYTGRRVSSEVLLQGLRRLEYRGYDSAGIAIGNGDSLSVVKRPGKIKDLTEAVPDTLKGNYGIGHTRWATHGVVNEINAHPHTDVSGKIAICHNGIIENYMALKEMLISEGYSFVSETDSEVIAHLIAYNYQGDIAAAVQTSLPLLKGTYGIVCIHADEPGRIIGARNGSPLVIGVGEDEMFLASDTTAVLAYTKQAVYLEDGEIVLIDPEGFKIVDAANREIQKRIDTISWELDQIEKDGFQYYMEKEIREQPESILRAFQGRLNRDAGTAHLGGLNMGPQELINLERVSIIAAGTSYYAGLVGAYLLEGVARLPATADLSSEIRYRNPVVEKNSLHFAVSQSGETIDTLFALRELQRKGAKVLGICNVVGSTIARESDGGTYIHSGPEIAVASTKAFTSQITVFYLFTLLMARMRHMSWDQGLEFINALESVPDKVAKVLEGTEHIRSLAEKYSDAKNFLFLGRGINYPVALEGALKLKEISYIHAEGFSSAEIKHGPIALINEETPSVFIVPDDHLRDKVVSNMKEVKARDGKVIALAVEGDAEVAAIADDTIFVPKTHELFYPYVMVVPLQMFAYYMALKLGRDVDQPRNLAKSVTVE</sequence>
<dbReference type="AlphaFoldDB" id="A0A1Y1RYA0"/>
<dbReference type="InterPro" id="IPR001347">
    <property type="entry name" value="SIS_dom"/>
</dbReference>
<name>A0A1Y1RYA0_9SPIO</name>
<dbReference type="GO" id="GO:0006002">
    <property type="term" value="P:fructose 6-phosphate metabolic process"/>
    <property type="evidence" value="ECO:0007669"/>
    <property type="project" value="TreeGrafter"/>
</dbReference>
<feature type="active site" description="For Fru-6P isomerization activity" evidence="10">
    <location>
        <position position="602"/>
    </location>
</feature>
<dbReference type="PANTHER" id="PTHR10937:SF0">
    <property type="entry name" value="GLUTAMINE--FRUCTOSE-6-PHOSPHATE TRANSAMINASE (ISOMERIZING)"/>
    <property type="match status" value="1"/>
</dbReference>
<gene>
    <name evidence="10" type="primary">glmS</name>
    <name evidence="13" type="ORF">B4O97_11025</name>
</gene>
<evidence type="ECO:0000256" key="6">
    <source>
        <dbReference type="ARBA" id="ARBA00022576"/>
    </source>
</evidence>
<dbReference type="Proteomes" id="UP000192343">
    <property type="component" value="Unassembled WGS sequence"/>
</dbReference>
<comment type="caution">
    <text evidence="13">The sequence shown here is derived from an EMBL/GenBank/DDBJ whole genome shotgun (WGS) entry which is preliminary data.</text>
</comment>
<dbReference type="Gene3D" id="3.60.20.10">
    <property type="entry name" value="Glutamine Phosphoribosylpyrophosphate, subunit 1, domain 1"/>
    <property type="match status" value="1"/>
</dbReference>
<feature type="domain" description="Glutamine amidotransferase type-2" evidence="11">
    <location>
        <begin position="2"/>
        <end position="216"/>
    </location>
</feature>
<dbReference type="InterPro" id="IPR035490">
    <property type="entry name" value="GlmS/FrlB_SIS"/>
</dbReference>
<dbReference type="InterPro" id="IPR017932">
    <property type="entry name" value="GATase_2_dom"/>
</dbReference>
<dbReference type="InterPro" id="IPR047084">
    <property type="entry name" value="GFAT_N"/>
</dbReference>
<dbReference type="GO" id="GO:0097367">
    <property type="term" value="F:carbohydrate derivative binding"/>
    <property type="evidence" value="ECO:0007669"/>
    <property type="project" value="InterPro"/>
</dbReference>
<dbReference type="PANTHER" id="PTHR10937">
    <property type="entry name" value="GLUCOSAMINE--FRUCTOSE-6-PHOSPHATE AMINOTRANSFERASE, ISOMERIZING"/>
    <property type="match status" value="1"/>
</dbReference>
<dbReference type="EC" id="2.6.1.16" evidence="3 10"/>
<dbReference type="Pfam" id="PF13522">
    <property type="entry name" value="GATase_6"/>
    <property type="match status" value="1"/>
</dbReference>
<dbReference type="CDD" id="cd00714">
    <property type="entry name" value="GFAT"/>
    <property type="match status" value="1"/>
</dbReference>
<dbReference type="GO" id="GO:0006487">
    <property type="term" value="P:protein N-linked glycosylation"/>
    <property type="evidence" value="ECO:0007669"/>
    <property type="project" value="TreeGrafter"/>
</dbReference>
<evidence type="ECO:0000259" key="12">
    <source>
        <dbReference type="PROSITE" id="PS51464"/>
    </source>
</evidence>
<keyword evidence="14" id="KW-1185">Reference proteome</keyword>
<dbReference type="InterPro" id="IPR035466">
    <property type="entry name" value="GlmS/AgaS_SIS"/>
</dbReference>
<evidence type="ECO:0000256" key="7">
    <source>
        <dbReference type="ARBA" id="ARBA00022679"/>
    </source>
</evidence>
<keyword evidence="7 10" id="KW-0808">Transferase</keyword>
<protein>
    <recommendedName>
        <fullName evidence="4 10">Glutamine--fructose-6-phosphate aminotransferase [isomerizing]</fullName>
        <ecNumber evidence="3 10">2.6.1.16</ecNumber>
    </recommendedName>
    <alternativeName>
        <fullName evidence="10">D-fructose-6-phosphate amidotransferase</fullName>
    </alternativeName>
    <alternativeName>
        <fullName evidence="10">GFAT</fullName>
    </alternativeName>
    <alternativeName>
        <fullName evidence="10">Glucosamine-6-phosphate synthase</fullName>
    </alternativeName>
    <alternativeName>
        <fullName evidence="10">Hexosephosphate aminotransferase</fullName>
    </alternativeName>
    <alternativeName>
        <fullName evidence="10">L-glutamine--D-fructose-6-phosphate amidotransferase</fullName>
    </alternativeName>
</protein>
<dbReference type="EMBL" id="MWQY01000011">
    <property type="protein sequence ID" value="ORC34863.1"/>
    <property type="molecule type" value="Genomic_DNA"/>
</dbReference>
<evidence type="ECO:0000256" key="4">
    <source>
        <dbReference type="ARBA" id="ARBA00016090"/>
    </source>
</evidence>
<dbReference type="SUPFAM" id="SSF53697">
    <property type="entry name" value="SIS domain"/>
    <property type="match status" value="1"/>
</dbReference>
<keyword evidence="5 10" id="KW-0963">Cytoplasm</keyword>
<dbReference type="OrthoDB" id="106547at2"/>
<dbReference type="InterPro" id="IPR029055">
    <property type="entry name" value="Ntn_hydrolases_N"/>
</dbReference>
<evidence type="ECO:0000259" key="11">
    <source>
        <dbReference type="PROSITE" id="PS51278"/>
    </source>
</evidence>
<organism evidence="13 14">
    <name type="scientific">Marispirochaeta aestuarii</name>
    <dbReference type="NCBI Taxonomy" id="1963862"/>
    <lineage>
        <taxon>Bacteria</taxon>
        <taxon>Pseudomonadati</taxon>
        <taxon>Spirochaetota</taxon>
        <taxon>Spirochaetia</taxon>
        <taxon>Spirochaetales</taxon>
        <taxon>Spirochaetaceae</taxon>
        <taxon>Marispirochaeta</taxon>
    </lineage>
</organism>
<evidence type="ECO:0000256" key="2">
    <source>
        <dbReference type="ARBA" id="ARBA00004496"/>
    </source>
</evidence>
<keyword evidence="9" id="KW-0315">Glutamine amidotransferase</keyword>
<dbReference type="STRING" id="1963862.B4O97_11025"/>
<dbReference type="HAMAP" id="MF_00164">
    <property type="entry name" value="GlmS"/>
    <property type="match status" value="1"/>
</dbReference>
<feature type="active site" description="Nucleophile; for GATase activity" evidence="10">
    <location>
        <position position="2"/>
    </location>
</feature>
<evidence type="ECO:0000256" key="5">
    <source>
        <dbReference type="ARBA" id="ARBA00022490"/>
    </source>
</evidence>
<dbReference type="NCBIfam" id="NF001484">
    <property type="entry name" value="PRK00331.1"/>
    <property type="match status" value="1"/>
</dbReference>
<evidence type="ECO:0000256" key="3">
    <source>
        <dbReference type="ARBA" id="ARBA00012916"/>
    </source>
</evidence>
<dbReference type="FunFam" id="3.40.50.10490:FF:000001">
    <property type="entry name" value="Glutamine--fructose-6-phosphate aminotransferase [isomerizing]"/>
    <property type="match status" value="1"/>
</dbReference>
<dbReference type="GO" id="GO:0005829">
    <property type="term" value="C:cytosol"/>
    <property type="evidence" value="ECO:0007669"/>
    <property type="project" value="TreeGrafter"/>
</dbReference>
<dbReference type="GO" id="GO:0005975">
    <property type="term" value="P:carbohydrate metabolic process"/>
    <property type="evidence" value="ECO:0007669"/>
    <property type="project" value="UniProtKB-UniRule"/>
</dbReference>
<evidence type="ECO:0000256" key="1">
    <source>
        <dbReference type="ARBA" id="ARBA00001031"/>
    </source>
</evidence>
<proteinExistence type="inferred from homology"/>
<keyword evidence="8" id="KW-0677">Repeat</keyword>
<feature type="domain" description="SIS" evidence="12">
    <location>
        <begin position="456"/>
        <end position="597"/>
    </location>
</feature>
<evidence type="ECO:0000313" key="14">
    <source>
        <dbReference type="Proteomes" id="UP000192343"/>
    </source>
</evidence>
<dbReference type="Pfam" id="PF01380">
    <property type="entry name" value="SIS"/>
    <property type="match status" value="2"/>
</dbReference>
<comment type="function">
    <text evidence="10">Catalyzes the first step in hexosamine metabolism, converting fructose-6P into glucosamine-6P using glutamine as a nitrogen source.</text>
</comment>
<keyword evidence="6 10" id="KW-0032">Aminotransferase</keyword>
<dbReference type="CDD" id="cd05009">
    <property type="entry name" value="SIS_GlmS_GlmD_2"/>
    <property type="match status" value="1"/>
</dbReference>
<comment type="subunit">
    <text evidence="10">Homodimer.</text>
</comment>
<dbReference type="Gene3D" id="3.40.50.10490">
    <property type="entry name" value="Glucose-6-phosphate isomerase like protein, domain 1"/>
    <property type="match status" value="2"/>
</dbReference>
<dbReference type="FunFam" id="3.60.20.10:FF:000006">
    <property type="entry name" value="Glutamine--fructose-6-phosphate aminotransferase [isomerizing]"/>
    <property type="match status" value="1"/>
</dbReference>
<comment type="catalytic activity">
    <reaction evidence="1 10">
        <text>D-fructose 6-phosphate + L-glutamine = D-glucosamine 6-phosphate + L-glutamate</text>
        <dbReference type="Rhea" id="RHEA:13237"/>
        <dbReference type="ChEBI" id="CHEBI:29985"/>
        <dbReference type="ChEBI" id="CHEBI:58359"/>
        <dbReference type="ChEBI" id="CHEBI:58725"/>
        <dbReference type="ChEBI" id="CHEBI:61527"/>
        <dbReference type="EC" id="2.6.1.16"/>
    </reaction>
</comment>
<dbReference type="RefSeq" id="WP_083050825.1">
    <property type="nucleotide sequence ID" value="NZ_MWQY01000011.1"/>
</dbReference>
<comment type="subcellular location">
    <subcellularLocation>
        <location evidence="2 10">Cytoplasm</location>
    </subcellularLocation>
</comment>
<dbReference type="PROSITE" id="PS51464">
    <property type="entry name" value="SIS"/>
    <property type="match status" value="2"/>
</dbReference>
<evidence type="ECO:0000256" key="9">
    <source>
        <dbReference type="ARBA" id="ARBA00022962"/>
    </source>
</evidence>
<dbReference type="GO" id="GO:0004360">
    <property type="term" value="F:glutamine-fructose-6-phosphate transaminase (isomerizing) activity"/>
    <property type="evidence" value="ECO:0007669"/>
    <property type="project" value="UniProtKB-UniRule"/>
</dbReference>
<dbReference type="InterPro" id="IPR005855">
    <property type="entry name" value="GFAT"/>
</dbReference>
<feature type="domain" description="SIS" evidence="12">
    <location>
        <begin position="285"/>
        <end position="424"/>
    </location>
</feature>
<evidence type="ECO:0000256" key="10">
    <source>
        <dbReference type="HAMAP-Rule" id="MF_00164"/>
    </source>
</evidence>
<dbReference type="SUPFAM" id="SSF56235">
    <property type="entry name" value="N-terminal nucleophile aminohydrolases (Ntn hydrolases)"/>
    <property type="match status" value="1"/>
</dbReference>
<evidence type="ECO:0000256" key="8">
    <source>
        <dbReference type="ARBA" id="ARBA00022737"/>
    </source>
</evidence>
<reference evidence="13 14" key="1">
    <citation type="submission" date="2017-03" db="EMBL/GenBank/DDBJ databases">
        <title>Draft Genome sequence of Marispirochaeta sp. strain JC444.</title>
        <authorList>
            <person name="Shivani Y."/>
            <person name="Subhash Y."/>
            <person name="Sasikala C."/>
            <person name="Ramana C."/>
        </authorList>
    </citation>
    <scope>NUCLEOTIDE SEQUENCE [LARGE SCALE GENOMIC DNA]</scope>
    <source>
        <strain evidence="13 14">JC444</strain>
    </source>
</reference>
<dbReference type="NCBIfam" id="TIGR01135">
    <property type="entry name" value="glmS"/>
    <property type="match status" value="1"/>
</dbReference>
<feature type="initiator methionine" description="Removed" evidence="10">
    <location>
        <position position="1"/>
    </location>
</feature>
<dbReference type="InterPro" id="IPR046348">
    <property type="entry name" value="SIS_dom_sf"/>
</dbReference>
<evidence type="ECO:0000313" key="13">
    <source>
        <dbReference type="EMBL" id="ORC34863.1"/>
    </source>
</evidence>
<dbReference type="CDD" id="cd05008">
    <property type="entry name" value="SIS_GlmS_GlmD_1"/>
    <property type="match status" value="1"/>
</dbReference>
<dbReference type="PROSITE" id="PS51278">
    <property type="entry name" value="GATASE_TYPE_2"/>
    <property type="match status" value="1"/>
</dbReference>
<accession>A0A1Y1RYA0</accession>
<dbReference type="GO" id="GO:0006047">
    <property type="term" value="P:UDP-N-acetylglucosamine metabolic process"/>
    <property type="evidence" value="ECO:0007669"/>
    <property type="project" value="TreeGrafter"/>
</dbReference>